<accession>A0A0B6WYH2</accession>
<dbReference type="PANTHER" id="PTHR10457">
    <property type="entry name" value="MEVALONATE KINASE/GALACTOKINASE"/>
    <property type="match status" value="1"/>
</dbReference>
<dbReference type="PRINTS" id="PR00960">
    <property type="entry name" value="LMBPPROTEIN"/>
</dbReference>
<dbReference type="InterPro" id="IPR006204">
    <property type="entry name" value="GHMP_kinase_N_dom"/>
</dbReference>
<keyword evidence="3" id="KW-0067">ATP-binding</keyword>
<keyword evidence="2 6" id="KW-0418">Kinase</keyword>
<name>A0A0B6WYH2_9BACT</name>
<sequence>MIIEATAPTRIDLAGGTIDIWPLYLFHPGAVTVNFAISLQARCRIETRTDARIIIESRDRAIAFETDLRQIEELAHEPRLELLSKLVHFFRPETGFHLIAESLSPPGAGLGASSSLAIACIGALNHLVGGRYHPDQFIQIATNIETTVIRVPAGVQDYYAAFYGGANCLHFRPDGIVREELKVDAAELERRLLLCYTGEPHVSGINNWEVFKRHIDGDARLFDLFEGIRDSARQMRAALLANDWTAVRETMRAYYPKRKQLAPNITTPHMDQLVEKALAHGAEAAKVCGAGGGGCIVFLCGEGRKERVAEALREGGASLLAWRFSAEGLTVREL</sequence>
<dbReference type="PANTHER" id="PTHR10457:SF9">
    <property type="entry name" value="D-GLYCERO-ALPHA-D-MANNO-HEPTOSE 7-PHOSPHATE KINASE"/>
    <property type="match status" value="1"/>
</dbReference>
<organism evidence="6 7">
    <name type="scientific">Pyrinomonas methylaliphatogenes</name>
    <dbReference type="NCBI Taxonomy" id="454194"/>
    <lineage>
        <taxon>Bacteria</taxon>
        <taxon>Pseudomonadati</taxon>
        <taxon>Acidobacteriota</taxon>
        <taxon>Blastocatellia</taxon>
        <taxon>Blastocatellales</taxon>
        <taxon>Pyrinomonadaceae</taxon>
        <taxon>Pyrinomonas</taxon>
    </lineage>
</organism>
<evidence type="ECO:0000256" key="1">
    <source>
        <dbReference type="ARBA" id="ARBA00022741"/>
    </source>
</evidence>
<feature type="domain" description="GHMP kinase C-terminal" evidence="5">
    <location>
        <begin position="235"/>
        <end position="316"/>
    </location>
</feature>
<dbReference type="InterPro" id="IPR014606">
    <property type="entry name" value="Heptose_7-P_kinase"/>
</dbReference>
<reference evidence="6 7" key="1">
    <citation type="submission" date="2013-12" db="EMBL/GenBank/DDBJ databases">
        <authorList>
            <person name="Stott M."/>
        </authorList>
    </citation>
    <scope>NUCLEOTIDE SEQUENCE [LARGE SCALE GENOMIC DNA]</scope>
    <source>
        <strain evidence="6 7">K22</strain>
    </source>
</reference>
<dbReference type="Proteomes" id="UP000031518">
    <property type="component" value="Unassembled WGS sequence"/>
</dbReference>
<dbReference type="Gene3D" id="3.30.230.120">
    <property type="match status" value="1"/>
</dbReference>
<dbReference type="SUPFAM" id="SSF55060">
    <property type="entry name" value="GHMP Kinase, C-terminal domain"/>
    <property type="match status" value="1"/>
</dbReference>
<keyword evidence="7" id="KW-1185">Reference proteome</keyword>
<dbReference type="STRING" id="454194.PYK22_02345"/>
<protein>
    <submittedName>
        <fullName evidence="6">Predicted kinase, galactokinase/mevalonate kinase</fullName>
        <ecNumber evidence="6">2.7.1.168</ecNumber>
    </submittedName>
</protein>
<dbReference type="InterPro" id="IPR001174">
    <property type="entry name" value="HddA/FKP"/>
</dbReference>
<keyword evidence="6" id="KW-0808">Transferase</keyword>
<dbReference type="InterPro" id="IPR036554">
    <property type="entry name" value="GHMP_kinase_C_sf"/>
</dbReference>
<dbReference type="AlphaFoldDB" id="A0A0B6WYH2"/>
<keyword evidence="1" id="KW-0547">Nucleotide-binding</keyword>
<dbReference type="EMBL" id="CBXV010000008">
    <property type="protein sequence ID" value="CDM66318.1"/>
    <property type="molecule type" value="Genomic_DNA"/>
</dbReference>
<evidence type="ECO:0000313" key="7">
    <source>
        <dbReference type="Proteomes" id="UP000031518"/>
    </source>
</evidence>
<gene>
    <name evidence="6" type="ORF">PYK22_02345</name>
</gene>
<dbReference type="PIRSF" id="PIRSF036406">
    <property type="entry name" value="Hept_kin"/>
    <property type="match status" value="1"/>
</dbReference>
<dbReference type="RefSeq" id="WP_060635605.1">
    <property type="nucleotide sequence ID" value="NZ_CBXV010000008.1"/>
</dbReference>
<evidence type="ECO:0000256" key="2">
    <source>
        <dbReference type="ARBA" id="ARBA00022777"/>
    </source>
</evidence>
<dbReference type="SUPFAM" id="SSF54211">
    <property type="entry name" value="Ribosomal protein S5 domain 2-like"/>
    <property type="match status" value="1"/>
</dbReference>
<dbReference type="GO" id="GO:0006012">
    <property type="term" value="P:galactose metabolic process"/>
    <property type="evidence" value="ECO:0007669"/>
    <property type="project" value="TreeGrafter"/>
</dbReference>
<reference evidence="6 7" key="2">
    <citation type="submission" date="2015-01" db="EMBL/GenBank/DDBJ databases">
        <title>Complete genome sequence of Pyrinomonas methylaliphatogenes type strain K22T.</title>
        <authorList>
            <person name="Lee K.C.Y."/>
            <person name="Power J.F."/>
            <person name="Dunfield P.F."/>
            <person name="Morgan X.C."/>
            <person name="Huttenhower C."/>
            <person name="Stott M.B."/>
        </authorList>
    </citation>
    <scope>NUCLEOTIDE SEQUENCE [LARGE SCALE GENOMIC DNA]</scope>
    <source>
        <strain evidence="6 7">K22</strain>
    </source>
</reference>
<feature type="domain" description="GHMP kinase N-terminal" evidence="4">
    <location>
        <begin position="86"/>
        <end position="165"/>
    </location>
</feature>
<dbReference type="EC" id="2.7.1.168" evidence="6"/>
<evidence type="ECO:0000259" key="5">
    <source>
        <dbReference type="Pfam" id="PF08544"/>
    </source>
</evidence>
<dbReference type="Pfam" id="PF08544">
    <property type="entry name" value="GHMP_kinases_C"/>
    <property type="match status" value="1"/>
</dbReference>
<evidence type="ECO:0000256" key="3">
    <source>
        <dbReference type="ARBA" id="ARBA00022840"/>
    </source>
</evidence>
<dbReference type="InterPro" id="IPR013750">
    <property type="entry name" value="GHMP_kinase_C_dom"/>
</dbReference>
<dbReference type="Pfam" id="PF00288">
    <property type="entry name" value="GHMP_kinases_N"/>
    <property type="match status" value="1"/>
</dbReference>
<evidence type="ECO:0000259" key="4">
    <source>
        <dbReference type="Pfam" id="PF00288"/>
    </source>
</evidence>
<dbReference type="OrthoDB" id="128417at2"/>
<dbReference type="GO" id="GO:0005524">
    <property type="term" value="F:ATP binding"/>
    <property type="evidence" value="ECO:0007669"/>
    <property type="project" value="UniProtKB-KW"/>
</dbReference>
<evidence type="ECO:0000313" key="6">
    <source>
        <dbReference type="EMBL" id="CDM66318.1"/>
    </source>
</evidence>
<proteinExistence type="predicted"/>
<dbReference type="InterPro" id="IPR020568">
    <property type="entry name" value="Ribosomal_Su5_D2-typ_SF"/>
</dbReference>
<dbReference type="GO" id="GO:0005829">
    <property type="term" value="C:cytosol"/>
    <property type="evidence" value="ECO:0007669"/>
    <property type="project" value="TreeGrafter"/>
</dbReference>
<dbReference type="GO" id="GO:0004335">
    <property type="term" value="F:galactokinase activity"/>
    <property type="evidence" value="ECO:0007669"/>
    <property type="project" value="TreeGrafter"/>
</dbReference>